<proteinExistence type="predicted"/>
<organism evidence="1 2">
    <name type="scientific">Senna tora</name>
    <dbReference type="NCBI Taxonomy" id="362788"/>
    <lineage>
        <taxon>Eukaryota</taxon>
        <taxon>Viridiplantae</taxon>
        <taxon>Streptophyta</taxon>
        <taxon>Embryophyta</taxon>
        <taxon>Tracheophyta</taxon>
        <taxon>Spermatophyta</taxon>
        <taxon>Magnoliopsida</taxon>
        <taxon>eudicotyledons</taxon>
        <taxon>Gunneridae</taxon>
        <taxon>Pentapetalae</taxon>
        <taxon>rosids</taxon>
        <taxon>fabids</taxon>
        <taxon>Fabales</taxon>
        <taxon>Fabaceae</taxon>
        <taxon>Caesalpinioideae</taxon>
        <taxon>Cassia clade</taxon>
        <taxon>Senna</taxon>
    </lineage>
</organism>
<comment type="caution">
    <text evidence="1">The sequence shown here is derived from an EMBL/GenBank/DDBJ whole genome shotgun (WGS) entry which is preliminary data.</text>
</comment>
<dbReference type="Proteomes" id="UP000634136">
    <property type="component" value="Unassembled WGS sequence"/>
</dbReference>
<evidence type="ECO:0000313" key="2">
    <source>
        <dbReference type="Proteomes" id="UP000634136"/>
    </source>
</evidence>
<dbReference type="AlphaFoldDB" id="A0A835CM96"/>
<accession>A0A835CM96</accession>
<evidence type="ECO:0000313" key="1">
    <source>
        <dbReference type="EMBL" id="KAF7844202.1"/>
    </source>
</evidence>
<reference evidence="1" key="1">
    <citation type="submission" date="2020-09" db="EMBL/GenBank/DDBJ databases">
        <title>Genome-Enabled Discovery of Anthraquinone Biosynthesis in Senna tora.</title>
        <authorList>
            <person name="Kang S.-H."/>
            <person name="Pandey R.P."/>
            <person name="Lee C.-M."/>
            <person name="Sim J.-S."/>
            <person name="Jeong J.-T."/>
            <person name="Choi B.-S."/>
            <person name="Jung M."/>
            <person name="Ginzburg D."/>
            <person name="Zhao K."/>
            <person name="Won S.Y."/>
            <person name="Oh T.-J."/>
            <person name="Yu Y."/>
            <person name="Kim N.-H."/>
            <person name="Lee O.R."/>
            <person name="Lee T.-H."/>
            <person name="Bashyal P."/>
            <person name="Kim T.-S."/>
            <person name="Lee W.-H."/>
            <person name="Kawkins C."/>
            <person name="Kim C.-K."/>
            <person name="Kim J.S."/>
            <person name="Ahn B.O."/>
            <person name="Rhee S.Y."/>
            <person name="Sohng J.K."/>
        </authorList>
    </citation>
    <scope>NUCLEOTIDE SEQUENCE</scope>
    <source>
        <tissue evidence="1">Leaf</tissue>
    </source>
</reference>
<protein>
    <submittedName>
        <fullName evidence="1">Uncharacterized protein</fullName>
    </submittedName>
</protein>
<name>A0A835CM96_9FABA</name>
<gene>
    <name evidence="1" type="ORF">G2W53_001107</name>
</gene>
<dbReference type="EMBL" id="JAAIUW010000001">
    <property type="protein sequence ID" value="KAF7844202.1"/>
    <property type="molecule type" value="Genomic_DNA"/>
</dbReference>
<keyword evidence="2" id="KW-1185">Reference proteome</keyword>
<sequence length="195" mass="22025">MSLKYIGNFQEPVMALDPFDLTPPMLASVVSPPGKAINAPLVLVKFSGDSIWYWFMGNLFMQAEKIQGPQDKNAFCRNCSKVMQNSENAKLRNCSKVRKFLHLDVLIPYISACDDYLSVLMPAKNTSTCAVYHIIHDRPLRLQCLDPGMDVGVALQPTARQLGLHHFIKLREMATLEIGTLHPPLLYFHCKKARH</sequence>